<evidence type="ECO:0000313" key="1">
    <source>
        <dbReference type="EMBL" id="MBO8475736.1"/>
    </source>
</evidence>
<evidence type="ECO:0008006" key="3">
    <source>
        <dbReference type="Google" id="ProtNLM"/>
    </source>
</evidence>
<name>A0A9D9IQ40_9BACT</name>
<organism evidence="1 2">
    <name type="scientific">Candidatus Limisoma faecipullorum</name>
    <dbReference type="NCBI Taxonomy" id="2840854"/>
    <lineage>
        <taxon>Bacteria</taxon>
        <taxon>Pseudomonadati</taxon>
        <taxon>Bacteroidota</taxon>
        <taxon>Bacteroidia</taxon>
        <taxon>Bacteroidales</taxon>
        <taxon>Candidatus Limisoma</taxon>
    </lineage>
</organism>
<sequence>MTARTGHIGYLLAVWELHFIGRDYLGSVTHIADSKGNLVAEYSYDAWGRLPLLACG</sequence>
<dbReference type="AlphaFoldDB" id="A0A9D9IQ40"/>
<dbReference type="Gene3D" id="2.180.10.10">
    <property type="entry name" value="RHS repeat-associated core"/>
    <property type="match status" value="1"/>
</dbReference>
<protein>
    <recommendedName>
        <fullName evidence="3">RHS repeat protein</fullName>
    </recommendedName>
</protein>
<accession>A0A9D9IQ40</accession>
<comment type="caution">
    <text evidence="1">The sequence shown here is derived from an EMBL/GenBank/DDBJ whole genome shotgun (WGS) entry which is preliminary data.</text>
</comment>
<gene>
    <name evidence="1" type="ORF">IAB88_01930</name>
</gene>
<evidence type="ECO:0000313" key="2">
    <source>
        <dbReference type="Proteomes" id="UP000823598"/>
    </source>
</evidence>
<dbReference type="Proteomes" id="UP000823598">
    <property type="component" value="Unassembled WGS sequence"/>
</dbReference>
<proteinExistence type="predicted"/>
<reference evidence="1" key="2">
    <citation type="journal article" date="2021" name="PeerJ">
        <title>Extensive microbial diversity within the chicken gut microbiome revealed by metagenomics and culture.</title>
        <authorList>
            <person name="Gilroy R."/>
            <person name="Ravi A."/>
            <person name="Getino M."/>
            <person name="Pursley I."/>
            <person name="Horton D.L."/>
            <person name="Alikhan N.F."/>
            <person name="Baker D."/>
            <person name="Gharbi K."/>
            <person name="Hall N."/>
            <person name="Watson M."/>
            <person name="Adriaenssens E.M."/>
            <person name="Foster-Nyarko E."/>
            <person name="Jarju S."/>
            <person name="Secka A."/>
            <person name="Antonio M."/>
            <person name="Oren A."/>
            <person name="Chaudhuri R.R."/>
            <person name="La Ragione R."/>
            <person name="Hildebrand F."/>
            <person name="Pallen M.J."/>
        </authorList>
    </citation>
    <scope>NUCLEOTIDE SEQUENCE</scope>
    <source>
        <strain evidence="1">6919</strain>
    </source>
</reference>
<dbReference type="EMBL" id="JADIMC010000024">
    <property type="protein sequence ID" value="MBO8475736.1"/>
    <property type="molecule type" value="Genomic_DNA"/>
</dbReference>
<reference evidence="1" key="1">
    <citation type="submission" date="2020-10" db="EMBL/GenBank/DDBJ databases">
        <authorList>
            <person name="Gilroy R."/>
        </authorList>
    </citation>
    <scope>NUCLEOTIDE SEQUENCE</scope>
    <source>
        <strain evidence="1">6919</strain>
    </source>
</reference>